<evidence type="ECO:0000313" key="3">
    <source>
        <dbReference type="Proteomes" id="UP000634136"/>
    </source>
</evidence>
<name>A0A834W3Z3_9FABA</name>
<dbReference type="AlphaFoldDB" id="A0A834W3Z3"/>
<evidence type="ECO:0000256" key="1">
    <source>
        <dbReference type="SAM" id="MobiDB-lite"/>
    </source>
</evidence>
<sequence length="412" mass="44997">MRHRKPSKVGPTTAINIASLALQHLLLSFPQGFLHFLVPRVPQVAHAGTEIQRPHLNAVNPINGCDLISLLHAFHRFNLTHYQQLVHVTTQIPFIKPIPGSPHNRVGRPADSRGWESAIRHRLLGGFRALNHGEHNPLWTQIESLLGPGGASIGDPEDRGGSGGGEGVEAGKRVGDAAVAVLHIDDDEVKAGETGDLGEGGGEGEHEEAIEGFAILEAGFEVHAVSVSWLNFCYGYSMNLESRGSELSTFKVSTTRSTSCGSQSIIGPTMSSVSGTRDSWSGRLFHVSRLLRQHHHHPPHARPQLKETSHAKVCNLGDPLIIKQDVAGLDVSVDDAVVSEFEGFHEIVKKAVRFGHGDSLWFPKPTHERVNRGILLASRVVNTEYPWEFGLPGKMRIAAANLKIGYEEEDFW</sequence>
<evidence type="ECO:0000313" key="2">
    <source>
        <dbReference type="EMBL" id="KAF7808655.1"/>
    </source>
</evidence>
<gene>
    <name evidence="2" type="ORF">G2W53_035398</name>
</gene>
<reference evidence="2" key="1">
    <citation type="submission" date="2020-09" db="EMBL/GenBank/DDBJ databases">
        <title>Genome-Enabled Discovery of Anthraquinone Biosynthesis in Senna tora.</title>
        <authorList>
            <person name="Kang S.-H."/>
            <person name="Pandey R.P."/>
            <person name="Lee C.-M."/>
            <person name="Sim J.-S."/>
            <person name="Jeong J.-T."/>
            <person name="Choi B.-S."/>
            <person name="Jung M."/>
            <person name="Ginzburg D."/>
            <person name="Zhao K."/>
            <person name="Won S.Y."/>
            <person name="Oh T.-J."/>
            <person name="Yu Y."/>
            <person name="Kim N.-H."/>
            <person name="Lee O.R."/>
            <person name="Lee T.-H."/>
            <person name="Bashyal P."/>
            <person name="Kim T.-S."/>
            <person name="Lee W.-H."/>
            <person name="Kawkins C."/>
            <person name="Kim C.-K."/>
            <person name="Kim J.S."/>
            <person name="Ahn B.O."/>
            <person name="Rhee S.Y."/>
            <person name="Sohng J.K."/>
        </authorList>
    </citation>
    <scope>NUCLEOTIDE SEQUENCE</scope>
    <source>
        <tissue evidence="2">Leaf</tissue>
    </source>
</reference>
<comment type="caution">
    <text evidence="2">The sequence shown here is derived from an EMBL/GenBank/DDBJ whole genome shotgun (WGS) entry which is preliminary data.</text>
</comment>
<keyword evidence="3" id="KW-1185">Reference proteome</keyword>
<protein>
    <submittedName>
        <fullName evidence="2">2-keto-3-deoxy-L-rhamnonate aldolase</fullName>
    </submittedName>
</protein>
<proteinExistence type="predicted"/>
<accession>A0A834W3Z3</accession>
<dbReference type="EMBL" id="JAAIUW010000011">
    <property type="protein sequence ID" value="KAF7808655.1"/>
    <property type="molecule type" value="Genomic_DNA"/>
</dbReference>
<feature type="region of interest" description="Disordered" evidence="1">
    <location>
        <begin position="149"/>
        <end position="170"/>
    </location>
</feature>
<organism evidence="2 3">
    <name type="scientific">Senna tora</name>
    <dbReference type="NCBI Taxonomy" id="362788"/>
    <lineage>
        <taxon>Eukaryota</taxon>
        <taxon>Viridiplantae</taxon>
        <taxon>Streptophyta</taxon>
        <taxon>Embryophyta</taxon>
        <taxon>Tracheophyta</taxon>
        <taxon>Spermatophyta</taxon>
        <taxon>Magnoliopsida</taxon>
        <taxon>eudicotyledons</taxon>
        <taxon>Gunneridae</taxon>
        <taxon>Pentapetalae</taxon>
        <taxon>rosids</taxon>
        <taxon>fabids</taxon>
        <taxon>Fabales</taxon>
        <taxon>Fabaceae</taxon>
        <taxon>Caesalpinioideae</taxon>
        <taxon>Cassia clade</taxon>
        <taxon>Senna</taxon>
    </lineage>
</organism>
<dbReference type="Proteomes" id="UP000634136">
    <property type="component" value="Unassembled WGS sequence"/>
</dbReference>